<dbReference type="Pfam" id="PF05931">
    <property type="entry name" value="AgrD"/>
    <property type="match status" value="1"/>
</dbReference>
<accession>A0ABT2QQA6</accession>
<dbReference type="SMART" id="SM00794">
    <property type="entry name" value="AgrD"/>
    <property type="match status" value="1"/>
</dbReference>
<evidence type="ECO:0000313" key="2">
    <source>
        <dbReference type="Proteomes" id="UP001209553"/>
    </source>
</evidence>
<dbReference type="Proteomes" id="UP001209553">
    <property type="component" value="Unassembled WGS sequence"/>
</dbReference>
<sequence>MALLNYFIHLFIKVCTYIGDKAIVCVCQSWFDEPEVPEELQKIKQ</sequence>
<evidence type="ECO:0000313" key="1">
    <source>
        <dbReference type="EMBL" id="MCU5746161.1"/>
    </source>
</evidence>
<dbReference type="InterPro" id="IPR009229">
    <property type="entry name" value="AgrD"/>
</dbReference>
<keyword evidence="2" id="KW-1185">Reference proteome</keyword>
<comment type="caution">
    <text evidence="1">The sequence shown here is derived from an EMBL/GenBank/DDBJ whole genome shotgun (WGS) entry which is preliminary data.</text>
</comment>
<name>A0ABT2QQA6_9STAP</name>
<dbReference type="RefSeq" id="WP_262855700.1">
    <property type="nucleotide sequence ID" value="NZ_JAOPKZ010000008.1"/>
</dbReference>
<proteinExistence type="predicted"/>
<protein>
    <submittedName>
        <fullName evidence="1">Cyclic lactone autoinducer peptide</fullName>
    </submittedName>
</protein>
<reference evidence="1 2" key="1">
    <citation type="journal article" date="2023" name="Int. J. Syst. Evol. Microbiol.">
        <title>Streptococcus sciuri sp. nov., Staphylococcus marylandisciuri sp. nov. and Staphylococcus americanisciuri sp. nov., isolated from faeces of eastern grey squirrel (Sciurus carolinensis).</title>
        <authorList>
            <person name="Volokhov D.V."/>
            <person name="Zagorodnyaya T.A."/>
            <person name="Furtak V.A."/>
            <person name="Nattanmai G."/>
            <person name="Randall L."/>
            <person name="Jose S."/>
            <person name="Gao Y."/>
            <person name="Eisenberg T."/>
            <person name="Delmonte P."/>
            <person name="Blom J."/>
            <person name="Mitchell K.K."/>
        </authorList>
    </citation>
    <scope>NUCLEOTIDE SEQUENCE [LARGE SCALE GENOMIC DNA]</scope>
    <source>
        <strain evidence="1 2">SQ8-PEA</strain>
    </source>
</reference>
<dbReference type="NCBIfam" id="TIGR04223">
    <property type="entry name" value="quorum_AgrD"/>
    <property type="match status" value="1"/>
</dbReference>
<organism evidence="1 2">
    <name type="scientific">Staphylococcus marylandisciuri</name>
    <dbReference type="NCBI Taxonomy" id="2981529"/>
    <lineage>
        <taxon>Bacteria</taxon>
        <taxon>Bacillati</taxon>
        <taxon>Bacillota</taxon>
        <taxon>Bacilli</taxon>
        <taxon>Bacillales</taxon>
        <taxon>Staphylococcaceae</taxon>
        <taxon>Staphylococcus</taxon>
    </lineage>
</organism>
<dbReference type="EMBL" id="JAOPKZ010000008">
    <property type="protein sequence ID" value="MCU5746161.1"/>
    <property type="molecule type" value="Genomic_DNA"/>
</dbReference>
<gene>
    <name evidence="1" type="ORF">N9R04_05430</name>
</gene>